<dbReference type="InterPro" id="IPR012854">
    <property type="entry name" value="Cu_amine_oxidase-like_N"/>
</dbReference>
<evidence type="ECO:0000313" key="3">
    <source>
        <dbReference type="EMBL" id="MCY9518569.1"/>
    </source>
</evidence>
<dbReference type="Proteomes" id="UP001207626">
    <property type="component" value="Unassembled WGS sequence"/>
</dbReference>
<comment type="caution">
    <text evidence="3">The sequence shown here is derived from an EMBL/GenBank/DDBJ whole genome shotgun (WGS) entry which is preliminary data.</text>
</comment>
<accession>A0ABT4DMI9</accession>
<keyword evidence="4" id="KW-1185">Reference proteome</keyword>
<feature type="domain" description="Copper amine oxidase-like N-terminal" evidence="2">
    <location>
        <begin position="86"/>
        <end position="186"/>
    </location>
</feature>
<dbReference type="InterPro" id="IPR036582">
    <property type="entry name" value="Mao_N_sf"/>
</dbReference>
<dbReference type="Pfam" id="PF07833">
    <property type="entry name" value="Cu_amine_oxidN1"/>
    <property type="match status" value="2"/>
</dbReference>
<feature type="signal peptide" evidence="1">
    <location>
        <begin position="1"/>
        <end position="23"/>
    </location>
</feature>
<feature type="domain" description="Copper amine oxidase-like N-terminal" evidence="2">
    <location>
        <begin position="210"/>
        <end position="309"/>
    </location>
</feature>
<gene>
    <name evidence="3" type="ORF">M5X09_02625</name>
</gene>
<dbReference type="RefSeq" id="WP_087433530.1">
    <property type="nucleotide sequence ID" value="NZ_JAMDLV010000020.1"/>
</dbReference>
<sequence>MMNKTIAASIALAIGLMSAQAFAAPVNAMNDQGAATAPVEQERNFYDKYVKQFVHNESGEMIGITREASLNKEWLHKVSDRKSLSIDGQNVAVNIAVDGQYLLVPLRPVMDSLGYKLTWNAEHKSIEAAKGAQWTSVQLNKDQYNFAKMPIQLGKAPVMKDNMMYVPLQFVSEVLKAGVTLDEQGNITIQSEPEQIPQDSFGGMHWVIVVNGEGIGVKSDEVYTTEDDVMVPVEAIGKALGYTVGKNADTGAYEFVRGAKWIALKEGEKNAAVGKMNVELKTAPVVKEGTLYVPFDSLADVFGAKTGIDPTGVIGIQEVK</sequence>
<evidence type="ECO:0000259" key="2">
    <source>
        <dbReference type="Pfam" id="PF07833"/>
    </source>
</evidence>
<name>A0ABT4DMI9_9BACL</name>
<proteinExistence type="predicted"/>
<keyword evidence="1" id="KW-0732">Signal</keyword>
<protein>
    <submittedName>
        <fullName evidence="3">Copper amine oxidase N-terminal domain-containing protein</fullName>
    </submittedName>
</protein>
<reference evidence="3 4" key="1">
    <citation type="submission" date="2022-05" db="EMBL/GenBank/DDBJ databases">
        <title>Genome Sequencing of Bee-Associated Microbes.</title>
        <authorList>
            <person name="Dunlap C."/>
        </authorList>
    </citation>
    <scope>NUCLEOTIDE SEQUENCE [LARGE SCALE GENOMIC DNA]</scope>
    <source>
        <strain evidence="3 4">NRRL NRS-1438</strain>
    </source>
</reference>
<evidence type="ECO:0000256" key="1">
    <source>
        <dbReference type="SAM" id="SignalP"/>
    </source>
</evidence>
<evidence type="ECO:0000313" key="4">
    <source>
        <dbReference type="Proteomes" id="UP001207626"/>
    </source>
</evidence>
<organism evidence="3 4">
    <name type="scientific">Paenibacillus apiarius</name>
    <dbReference type="NCBI Taxonomy" id="46240"/>
    <lineage>
        <taxon>Bacteria</taxon>
        <taxon>Bacillati</taxon>
        <taxon>Bacillota</taxon>
        <taxon>Bacilli</taxon>
        <taxon>Bacillales</taxon>
        <taxon>Paenibacillaceae</taxon>
        <taxon>Paenibacillus</taxon>
    </lineage>
</organism>
<feature type="chain" id="PRO_5047215898" evidence="1">
    <location>
        <begin position="24"/>
        <end position="320"/>
    </location>
</feature>
<dbReference type="SUPFAM" id="SSF55383">
    <property type="entry name" value="Copper amine oxidase, domain N"/>
    <property type="match status" value="2"/>
</dbReference>
<dbReference type="EMBL" id="JAMDLW010000002">
    <property type="protein sequence ID" value="MCY9518569.1"/>
    <property type="molecule type" value="Genomic_DNA"/>
</dbReference>
<dbReference type="Gene3D" id="3.30.457.10">
    <property type="entry name" value="Copper amine oxidase-like, N-terminal domain"/>
    <property type="match status" value="2"/>
</dbReference>